<feature type="domain" description="DUF4213" evidence="2">
    <location>
        <begin position="5"/>
        <end position="85"/>
    </location>
</feature>
<dbReference type="InterPro" id="IPR025251">
    <property type="entry name" value="DUF4213"/>
</dbReference>
<evidence type="ECO:0000313" key="3">
    <source>
        <dbReference type="EMBL" id="MDQ0203571.1"/>
    </source>
</evidence>
<dbReference type="Gene3D" id="3.30.390.100">
    <property type="match status" value="1"/>
</dbReference>
<feature type="domain" description="Putative heavy-metal chelation" evidence="1">
    <location>
        <begin position="114"/>
        <end position="235"/>
    </location>
</feature>
<dbReference type="Pfam" id="PF13938">
    <property type="entry name" value="DUF4213"/>
    <property type="match status" value="1"/>
</dbReference>
<evidence type="ECO:0000313" key="4">
    <source>
        <dbReference type="Proteomes" id="UP001239167"/>
    </source>
</evidence>
<accession>A0ABT9Y6X4</accession>
<evidence type="ECO:0000259" key="2">
    <source>
        <dbReference type="Pfam" id="PF13938"/>
    </source>
</evidence>
<dbReference type="SUPFAM" id="SSF159713">
    <property type="entry name" value="Dhaf3308-like"/>
    <property type="match status" value="1"/>
</dbReference>
<dbReference type="InterPro" id="IPR007161">
    <property type="entry name" value="DUF364"/>
</dbReference>
<name>A0ABT9Y6X4_9FIRM</name>
<protein>
    <submittedName>
        <fullName evidence="3">Uncharacterized protein (DUF4213/DUF364 family)</fullName>
    </submittedName>
</protein>
<dbReference type="Pfam" id="PF04016">
    <property type="entry name" value="DUF364"/>
    <property type="match status" value="1"/>
</dbReference>
<reference evidence="3 4" key="1">
    <citation type="submission" date="2023-07" db="EMBL/GenBank/DDBJ databases">
        <title>Genomic Encyclopedia of Type Strains, Phase IV (KMG-IV): sequencing the most valuable type-strain genomes for metagenomic binning, comparative biology and taxonomic classification.</title>
        <authorList>
            <person name="Goeker M."/>
        </authorList>
    </citation>
    <scope>NUCLEOTIDE SEQUENCE [LARGE SCALE GENOMIC DNA]</scope>
    <source>
        <strain evidence="3 4">DSM 16980</strain>
    </source>
</reference>
<keyword evidence="4" id="KW-1185">Reference proteome</keyword>
<dbReference type="Gene3D" id="3.40.50.11590">
    <property type="match status" value="1"/>
</dbReference>
<gene>
    <name evidence="3" type="ORF">J2S01_001287</name>
</gene>
<dbReference type="RefSeq" id="WP_307223639.1">
    <property type="nucleotide sequence ID" value="NZ_CP116940.1"/>
</dbReference>
<comment type="caution">
    <text evidence="3">The sequence shown here is derived from an EMBL/GenBank/DDBJ whole genome shotgun (WGS) entry which is preliminary data.</text>
</comment>
<dbReference type="Proteomes" id="UP001239167">
    <property type="component" value="Unassembled WGS sequence"/>
</dbReference>
<organism evidence="3 4">
    <name type="scientific">Pectinatus haikarae</name>
    <dbReference type="NCBI Taxonomy" id="349096"/>
    <lineage>
        <taxon>Bacteria</taxon>
        <taxon>Bacillati</taxon>
        <taxon>Bacillota</taxon>
        <taxon>Negativicutes</taxon>
        <taxon>Selenomonadales</taxon>
        <taxon>Selenomonadaceae</taxon>
        <taxon>Pectinatus</taxon>
    </lineage>
</organism>
<proteinExistence type="predicted"/>
<sequence>MWEIYDQLINAIPDGLAVEYVVAGTYHVCVRSELGMGLAPLLPGDMRSERYPREIGMPLKKLAEAVKSWNFIEASIGHAALNAYYNAIPVAGKNGIDFGNGRHSEDRLKDPFIAYQNAIKGKKVAVIGHFHYLDKLFAPVCDLSIIERTQQEGDYPLEAAEYILPQSDFVIIPCSSIAYKTLPRYLELAENAYVIMVGCSTTLSPVLFERGIDDLSGLVVSDEEKAKNIISGNIKGNIHLAAQKVSMKKTLFFKQ</sequence>
<evidence type="ECO:0000259" key="1">
    <source>
        <dbReference type="Pfam" id="PF04016"/>
    </source>
</evidence>
<dbReference type="EMBL" id="JAUSUE010000007">
    <property type="protein sequence ID" value="MDQ0203571.1"/>
    <property type="molecule type" value="Genomic_DNA"/>
</dbReference>